<dbReference type="PRINTS" id="PR00081">
    <property type="entry name" value="GDHRDH"/>
</dbReference>
<dbReference type="OrthoDB" id="47007at2759"/>
<keyword evidence="1" id="KW-0560">Oxidoreductase</keyword>
<proteinExistence type="predicted"/>
<accession>A0A8S4PFX7</accession>
<dbReference type="InterPro" id="IPR036291">
    <property type="entry name" value="NAD(P)-bd_dom_sf"/>
</dbReference>
<dbReference type="SUPFAM" id="SSF51735">
    <property type="entry name" value="NAD(P)-binding Rossmann-fold domains"/>
    <property type="match status" value="1"/>
</dbReference>
<name>A0A8S4PFX7_OWEFU</name>
<evidence type="ECO:0000313" key="3">
    <source>
        <dbReference type="Proteomes" id="UP000749559"/>
    </source>
</evidence>
<protein>
    <submittedName>
        <fullName evidence="2">Uncharacterized protein</fullName>
    </submittedName>
</protein>
<dbReference type="PRINTS" id="PR00080">
    <property type="entry name" value="SDRFAMILY"/>
</dbReference>
<evidence type="ECO:0000313" key="2">
    <source>
        <dbReference type="EMBL" id="CAH1791849.1"/>
    </source>
</evidence>
<dbReference type="FunFam" id="3.40.50.720:FF:000084">
    <property type="entry name" value="Short-chain dehydrogenase reductase"/>
    <property type="match status" value="1"/>
</dbReference>
<dbReference type="PROSITE" id="PS00061">
    <property type="entry name" value="ADH_SHORT"/>
    <property type="match status" value="1"/>
</dbReference>
<dbReference type="InterPro" id="IPR002347">
    <property type="entry name" value="SDR_fam"/>
</dbReference>
<evidence type="ECO:0000256" key="1">
    <source>
        <dbReference type="ARBA" id="ARBA00023002"/>
    </source>
</evidence>
<dbReference type="Gene3D" id="3.40.50.720">
    <property type="entry name" value="NAD(P)-binding Rossmann-like Domain"/>
    <property type="match status" value="1"/>
</dbReference>
<organism evidence="2 3">
    <name type="scientific">Owenia fusiformis</name>
    <name type="common">Polychaete worm</name>
    <dbReference type="NCBI Taxonomy" id="6347"/>
    <lineage>
        <taxon>Eukaryota</taxon>
        <taxon>Metazoa</taxon>
        <taxon>Spiralia</taxon>
        <taxon>Lophotrochozoa</taxon>
        <taxon>Annelida</taxon>
        <taxon>Polychaeta</taxon>
        <taxon>Sedentaria</taxon>
        <taxon>Canalipalpata</taxon>
        <taxon>Sabellida</taxon>
        <taxon>Oweniida</taxon>
        <taxon>Oweniidae</taxon>
        <taxon>Owenia</taxon>
    </lineage>
</organism>
<reference evidence="2" key="1">
    <citation type="submission" date="2022-03" db="EMBL/GenBank/DDBJ databases">
        <authorList>
            <person name="Martin C."/>
        </authorList>
    </citation>
    <scope>NUCLEOTIDE SEQUENCE</scope>
</reference>
<sequence length="273" mass="28953">MRFIGKGIIVTGSNSGIGKATALLFAKEGANVLIHGRDLNSLEQTLEECKAVGLGTAKFAVVQGSFDNKDLIKKIHDTAVSEFGRIDVLVNNAGQAEIGSSLTTTEDSFDRQMHLLLKVPIFLSQMCFSHLKKSKGNIVNISSIAGIRASSRDSFSYAIAKAALNQFTQCAGIEYGAEGVRVNAVCPGYIRTNMGLKSESSVNNLAEANARYDEIAKAVPTKKVGTAEEAAKLIVFLASEDASMMNGACVVQDGGHSLMGLDNQTIENAAKCN</sequence>
<dbReference type="PANTHER" id="PTHR43975:SF2">
    <property type="entry name" value="EG:BACR7A4.14 PROTEIN-RELATED"/>
    <property type="match status" value="1"/>
</dbReference>
<dbReference type="EMBL" id="CAIIXF020000008">
    <property type="protein sequence ID" value="CAH1791849.1"/>
    <property type="molecule type" value="Genomic_DNA"/>
</dbReference>
<gene>
    <name evidence="2" type="ORF">OFUS_LOCUS16891</name>
</gene>
<dbReference type="PANTHER" id="PTHR43975">
    <property type="entry name" value="ZGC:101858"/>
    <property type="match status" value="1"/>
</dbReference>
<dbReference type="Proteomes" id="UP000749559">
    <property type="component" value="Unassembled WGS sequence"/>
</dbReference>
<dbReference type="AlphaFoldDB" id="A0A8S4PFX7"/>
<dbReference type="InterPro" id="IPR020904">
    <property type="entry name" value="Sc_DH/Rdtase_CS"/>
</dbReference>
<dbReference type="GO" id="GO:0016491">
    <property type="term" value="F:oxidoreductase activity"/>
    <property type="evidence" value="ECO:0007669"/>
    <property type="project" value="UniProtKB-KW"/>
</dbReference>
<comment type="caution">
    <text evidence="2">The sequence shown here is derived from an EMBL/GenBank/DDBJ whole genome shotgun (WGS) entry which is preliminary data.</text>
</comment>
<keyword evidence="3" id="KW-1185">Reference proteome</keyword>
<dbReference type="Pfam" id="PF13561">
    <property type="entry name" value="adh_short_C2"/>
    <property type="match status" value="1"/>
</dbReference>